<evidence type="ECO:0000313" key="2">
    <source>
        <dbReference type="EMBL" id="RGL09564.1"/>
    </source>
</evidence>
<dbReference type="GO" id="GO:0005829">
    <property type="term" value="C:cytosol"/>
    <property type="evidence" value="ECO:0007669"/>
    <property type="project" value="TreeGrafter"/>
</dbReference>
<accession>A0A3E4QRW3</accession>
<dbReference type="PANTHER" id="PTHR30153:SF2">
    <property type="entry name" value="REPLICATIVE DNA HELICASE"/>
    <property type="match status" value="1"/>
</dbReference>
<dbReference type="InterPro" id="IPR027417">
    <property type="entry name" value="P-loop_NTPase"/>
</dbReference>
<dbReference type="GO" id="GO:0006260">
    <property type="term" value="P:DNA replication"/>
    <property type="evidence" value="ECO:0007669"/>
    <property type="project" value="InterPro"/>
</dbReference>
<dbReference type="Pfam" id="PF03796">
    <property type="entry name" value="DnaB_C"/>
    <property type="match status" value="1"/>
</dbReference>
<name>A0A3E4QRW3_9ACTN</name>
<dbReference type="AlphaFoldDB" id="A0A3E4QRW3"/>
<gene>
    <name evidence="2" type="ORF">DXC81_08200</name>
</gene>
<dbReference type="Gene3D" id="3.40.50.300">
    <property type="entry name" value="P-loop containing nucleotide triphosphate hydrolases"/>
    <property type="match status" value="1"/>
</dbReference>
<dbReference type="GO" id="GO:0005524">
    <property type="term" value="F:ATP binding"/>
    <property type="evidence" value="ECO:0007669"/>
    <property type="project" value="InterPro"/>
</dbReference>
<dbReference type="SUPFAM" id="SSF52540">
    <property type="entry name" value="P-loop containing nucleoside triphosphate hydrolases"/>
    <property type="match status" value="1"/>
</dbReference>
<evidence type="ECO:0000313" key="3">
    <source>
        <dbReference type="Proteomes" id="UP000260943"/>
    </source>
</evidence>
<organism evidence="2 3">
    <name type="scientific">Collinsella tanakaei</name>
    <dbReference type="NCBI Taxonomy" id="626935"/>
    <lineage>
        <taxon>Bacteria</taxon>
        <taxon>Bacillati</taxon>
        <taxon>Actinomycetota</taxon>
        <taxon>Coriobacteriia</taxon>
        <taxon>Coriobacteriales</taxon>
        <taxon>Coriobacteriaceae</taxon>
        <taxon>Collinsella</taxon>
    </lineage>
</organism>
<dbReference type="InterPro" id="IPR007694">
    <property type="entry name" value="DNA_helicase_DnaB-like_C"/>
</dbReference>
<dbReference type="GO" id="GO:0003678">
    <property type="term" value="F:DNA helicase activity"/>
    <property type="evidence" value="ECO:0007669"/>
    <property type="project" value="InterPro"/>
</dbReference>
<proteinExistence type="predicted"/>
<evidence type="ECO:0000259" key="1">
    <source>
        <dbReference type="Pfam" id="PF03796"/>
    </source>
</evidence>
<sequence length="293" mass="31191">MLANNRPATVPAAYRKPVSALLRDMGAVFNGADGRIPFRPDPLAHALRGGLGEEFVLIGATPAAGKTDLALNIALSVAANRKVVFMSLEIPATAVVRRALPCLSCSLDASVPATEHDFASIDGLPSDRAESCRSVVSHAATLLERVVVVDDRALDGPDDHSIEALANAIHAIALADGAPPVVVVDYVQLMGVSTPAFSVTDIVDRVSRGLAKIAHGERTPVVAIASLGKDGTFRSSSQLTFDPDIILRLKTERSRDDGSRDVVIEVNKFRDGRAPQEIPLRYWPAFHFFGTAD</sequence>
<dbReference type="EMBL" id="QSRJ01000009">
    <property type="protein sequence ID" value="RGL09564.1"/>
    <property type="molecule type" value="Genomic_DNA"/>
</dbReference>
<dbReference type="Proteomes" id="UP000260943">
    <property type="component" value="Unassembled WGS sequence"/>
</dbReference>
<reference evidence="2 3" key="1">
    <citation type="submission" date="2018-08" db="EMBL/GenBank/DDBJ databases">
        <title>A genome reference for cultivated species of the human gut microbiota.</title>
        <authorList>
            <person name="Zou Y."/>
            <person name="Xue W."/>
            <person name="Luo G."/>
        </authorList>
    </citation>
    <scope>NUCLEOTIDE SEQUENCE [LARGE SCALE GENOMIC DNA]</scope>
    <source>
        <strain evidence="2 3">TF08-14</strain>
    </source>
</reference>
<feature type="domain" description="SF4 helicase" evidence="1">
    <location>
        <begin position="46"/>
        <end position="274"/>
    </location>
</feature>
<protein>
    <recommendedName>
        <fullName evidence="1">SF4 helicase domain-containing protein</fullName>
    </recommendedName>
</protein>
<dbReference type="RefSeq" id="WP_117679965.1">
    <property type="nucleotide sequence ID" value="NZ_QSRJ01000009.1"/>
</dbReference>
<dbReference type="PANTHER" id="PTHR30153">
    <property type="entry name" value="REPLICATIVE DNA HELICASE DNAB"/>
    <property type="match status" value="1"/>
</dbReference>
<comment type="caution">
    <text evidence="2">The sequence shown here is derived from an EMBL/GenBank/DDBJ whole genome shotgun (WGS) entry which is preliminary data.</text>
</comment>